<protein>
    <submittedName>
        <fullName evidence="10">Uncharacterized protein</fullName>
    </submittedName>
</protein>
<keyword evidence="6" id="KW-0805">Transcription regulation</keyword>
<dbReference type="SMART" id="SM00868">
    <property type="entry name" value="zf-AD"/>
    <property type="match status" value="1"/>
</dbReference>
<evidence type="ECO:0000256" key="6">
    <source>
        <dbReference type="ARBA" id="ARBA00023015"/>
    </source>
</evidence>
<dbReference type="Pfam" id="PF00096">
    <property type="entry name" value="zf-C2H2"/>
    <property type="match status" value="3"/>
</dbReference>
<keyword evidence="3" id="KW-0677">Repeat</keyword>
<gene>
    <name evidence="10" type="primary">5564980</name>
</gene>
<accession>A0A1S4F7U7</accession>
<dbReference type="SMART" id="SM00355">
    <property type="entry name" value="ZnF_C2H2"/>
    <property type="match status" value="6"/>
</dbReference>
<reference evidence="10 11" key="1">
    <citation type="submission" date="2017-06" db="EMBL/GenBank/DDBJ databases">
        <title>Aedes aegypti genome working group (AGWG) sequencing and assembly.</title>
        <authorList>
            <consortium name="Aedes aegypti Genome Working Group (AGWG)"/>
            <person name="Matthews B.J."/>
        </authorList>
    </citation>
    <scope>NUCLEOTIDE SEQUENCE [LARGE SCALE GENOMIC DNA]</scope>
    <source>
        <strain evidence="10 11">LVP_AGWG</strain>
    </source>
</reference>
<evidence type="ECO:0000256" key="8">
    <source>
        <dbReference type="ARBA" id="ARBA00023163"/>
    </source>
</evidence>
<keyword evidence="8" id="KW-0804">Transcription</keyword>
<comment type="subcellular location">
    <subcellularLocation>
        <location evidence="1">Nucleus</location>
    </subcellularLocation>
</comment>
<dbReference type="FunFam" id="3.30.160.60:FF:002343">
    <property type="entry name" value="Zinc finger protein 33A"/>
    <property type="match status" value="1"/>
</dbReference>
<evidence type="ECO:0000313" key="10">
    <source>
        <dbReference type="EnsemblMetazoa" id="AAEL004519-PA"/>
    </source>
</evidence>
<dbReference type="InterPro" id="IPR050457">
    <property type="entry name" value="ZnFinger_BTB_dom_contain"/>
</dbReference>
<evidence type="ECO:0000256" key="3">
    <source>
        <dbReference type="ARBA" id="ARBA00022737"/>
    </source>
</evidence>
<dbReference type="Gene3D" id="3.30.160.60">
    <property type="entry name" value="Classic Zinc Finger"/>
    <property type="match status" value="4"/>
</dbReference>
<dbReference type="PROSITE" id="PS00028">
    <property type="entry name" value="ZINC_FINGER_C2H2_1"/>
    <property type="match status" value="4"/>
</dbReference>
<dbReference type="InParanoid" id="A0A1S4F7U7"/>
<keyword evidence="4" id="KW-0863">Zinc-finger</keyword>
<organism evidence="10 11">
    <name type="scientific">Aedes aegypti</name>
    <name type="common">Yellowfever mosquito</name>
    <name type="synonym">Culex aegypti</name>
    <dbReference type="NCBI Taxonomy" id="7159"/>
    <lineage>
        <taxon>Eukaryota</taxon>
        <taxon>Metazoa</taxon>
        <taxon>Ecdysozoa</taxon>
        <taxon>Arthropoda</taxon>
        <taxon>Hexapoda</taxon>
        <taxon>Insecta</taxon>
        <taxon>Pterygota</taxon>
        <taxon>Neoptera</taxon>
        <taxon>Endopterygota</taxon>
        <taxon>Diptera</taxon>
        <taxon>Nematocera</taxon>
        <taxon>Culicoidea</taxon>
        <taxon>Culicidae</taxon>
        <taxon>Culicinae</taxon>
        <taxon>Aedini</taxon>
        <taxon>Aedes</taxon>
        <taxon>Stegomyia</taxon>
    </lineage>
</organism>
<dbReference type="EnsemblMetazoa" id="AAEL004519-RA">
    <property type="protein sequence ID" value="AAEL004519-PA"/>
    <property type="gene ID" value="AAEL004519"/>
</dbReference>
<dbReference type="GO" id="GO:0000981">
    <property type="term" value="F:DNA-binding transcription factor activity, RNA polymerase II-specific"/>
    <property type="evidence" value="ECO:0007669"/>
    <property type="project" value="TreeGrafter"/>
</dbReference>
<dbReference type="GO" id="GO:0008270">
    <property type="term" value="F:zinc ion binding"/>
    <property type="evidence" value="ECO:0007669"/>
    <property type="project" value="UniProtKB-UniRule"/>
</dbReference>
<keyword evidence="5" id="KW-0862">Zinc</keyword>
<keyword evidence="9" id="KW-0539">Nucleus</keyword>
<dbReference type="OrthoDB" id="40579at2759"/>
<dbReference type="Pfam" id="PF07776">
    <property type="entry name" value="zf-AD"/>
    <property type="match status" value="1"/>
</dbReference>
<dbReference type="AlphaFoldDB" id="A0A1S4F7U7"/>
<dbReference type="SUPFAM" id="SSF57667">
    <property type="entry name" value="beta-beta-alpha zinc fingers"/>
    <property type="match status" value="3"/>
</dbReference>
<dbReference type="InterPro" id="IPR036236">
    <property type="entry name" value="Znf_C2H2_sf"/>
</dbReference>
<evidence type="ECO:0000256" key="5">
    <source>
        <dbReference type="ARBA" id="ARBA00022833"/>
    </source>
</evidence>
<dbReference type="FunFam" id="3.30.160.60:FF:000110">
    <property type="entry name" value="Zinc finger protein-like"/>
    <property type="match status" value="1"/>
</dbReference>
<reference evidence="10" key="2">
    <citation type="submission" date="2021-02" db="UniProtKB">
        <authorList>
            <consortium name="EnsemblMetazoa"/>
        </authorList>
    </citation>
    <scope>IDENTIFICATION</scope>
    <source>
        <strain evidence="10">LVP_AGWG</strain>
    </source>
</reference>
<dbReference type="GO" id="GO:0000978">
    <property type="term" value="F:RNA polymerase II cis-regulatory region sequence-specific DNA binding"/>
    <property type="evidence" value="ECO:0007669"/>
    <property type="project" value="TreeGrafter"/>
</dbReference>
<sequence>MLEQTDIKIEVLSESTCRLCMMDSGDSQLIFKSGSASLDAWIEDLTSLKILNVPNAPASLCSNCNTILKNFDEFRAMCFTNNSSFNELFVSIDRRNEFEHSYYSPNDDAVQNIHNEYVVSNVTELIESKDSDPLPPSIEIVKIEIEEDNSDSDDQAEAHVEIPAQPTENKEKPKDKRQKLCPVCNIYVSALGKHLITLHKDYKPFQCEYCSLRFNAHGNLLKHVRRHMQEKSHICQYCQKGFNNTGELKVHIRMHTNERPYHCEECGKTYKTSGLMGRHKKVHLGIRPHECRLCQARFYIPRHLKQHMTVHTLERAYSCKVCNKKFTRPEAARVNAHKCIKQIDVKQGQTT</sequence>
<dbReference type="Proteomes" id="UP000008820">
    <property type="component" value="Chromosome 2"/>
</dbReference>
<evidence type="ECO:0000256" key="9">
    <source>
        <dbReference type="ARBA" id="ARBA00023242"/>
    </source>
</evidence>
<keyword evidence="7" id="KW-0238">DNA-binding</keyword>
<evidence type="ECO:0000313" key="11">
    <source>
        <dbReference type="Proteomes" id="UP000008820"/>
    </source>
</evidence>
<dbReference type="PANTHER" id="PTHR46105">
    <property type="entry name" value="AGAP004733-PA"/>
    <property type="match status" value="1"/>
</dbReference>
<proteinExistence type="predicted"/>
<dbReference type="PANTHER" id="PTHR46105:SF5">
    <property type="entry name" value="ZINC FINGER AND BTB DOMAIN-CONTAINING PROTEIN 44 ISOFORM X1"/>
    <property type="match status" value="1"/>
</dbReference>
<dbReference type="InterPro" id="IPR013087">
    <property type="entry name" value="Znf_C2H2_type"/>
</dbReference>
<keyword evidence="2" id="KW-0479">Metal-binding</keyword>
<evidence type="ECO:0000256" key="2">
    <source>
        <dbReference type="ARBA" id="ARBA00022723"/>
    </source>
</evidence>
<keyword evidence="11" id="KW-1185">Reference proteome</keyword>
<dbReference type="VEuPathDB" id="VectorBase:AAEL004519"/>
<dbReference type="SUPFAM" id="SSF57716">
    <property type="entry name" value="Glucocorticoid receptor-like (DNA-binding domain)"/>
    <property type="match status" value="1"/>
</dbReference>
<dbReference type="GO" id="GO:0005634">
    <property type="term" value="C:nucleus"/>
    <property type="evidence" value="ECO:0007669"/>
    <property type="project" value="UniProtKB-SubCell"/>
</dbReference>
<dbReference type="InterPro" id="IPR012934">
    <property type="entry name" value="Znf_AD"/>
</dbReference>
<name>A0A1S4F7U7_AEDAE</name>
<dbReference type="PROSITE" id="PS51915">
    <property type="entry name" value="ZAD"/>
    <property type="match status" value="1"/>
</dbReference>
<dbReference type="PROSITE" id="PS50157">
    <property type="entry name" value="ZINC_FINGER_C2H2_2"/>
    <property type="match status" value="4"/>
</dbReference>
<evidence type="ECO:0000256" key="4">
    <source>
        <dbReference type="ARBA" id="ARBA00022771"/>
    </source>
</evidence>
<dbReference type="Gene3D" id="3.40.1800.20">
    <property type="match status" value="1"/>
</dbReference>
<evidence type="ECO:0000256" key="7">
    <source>
        <dbReference type="ARBA" id="ARBA00023125"/>
    </source>
</evidence>
<evidence type="ECO:0000256" key="1">
    <source>
        <dbReference type="ARBA" id="ARBA00004123"/>
    </source>
</evidence>